<organism evidence="3 4">
    <name type="scientific">Rhizobium rhizophilum</name>
    <dbReference type="NCBI Taxonomy" id="1850373"/>
    <lineage>
        <taxon>Bacteria</taxon>
        <taxon>Pseudomonadati</taxon>
        <taxon>Pseudomonadota</taxon>
        <taxon>Alphaproteobacteria</taxon>
        <taxon>Hyphomicrobiales</taxon>
        <taxon>Rhizobiaceae</taxon>
        <taxon>Rhizobium/Agrobacterium group</taxon>
        <taxon>Rhizobium</taxon>
    </lineage>
</organism>
<evidence type="ECO:0000256" key="1">
    <source>
        <dbReference type="ARBA" id="ARBA00023027"/>
    </source>
</evidence>
<dbReference type="SUPFAM" id="SSF51735">
    <property type="entry name" value="NAD(P)-binding Rossmann-fold domains"/>
    <property type="match status" value="1"/>
</dbReference>
<dbReference type="RefSeq" id="WP_136556917.1">
    <property type="nucleotide sequence ID" value="NZ_STGT01000001.1"/>
</dbReference>
<dbReference type="InterPro" id="IPR001509">
    <property type="entry name" value="Epimerase_deHydtase"/>
</dbReference>
<feature type="domain" description="NAD-dependent epimerase/dehydratase" evidence="2">
    <location>
        <begin position="100"/>
        <end position="165"/>
    </location>
</feature>
<evidence type="ECO:0000313" key="3">
    <source>
        <dbReference type="EMBL" id="THV17309.1"/>
    </source>
</evidence>
<dbReference type="Pfam" id="PF01370">
    <property type="entry name" value="Epimerase"/>
    <property type="match status" value="1"/>
</dbReference>
<dbReference type="PANTHER" id="PTHR43574">
    <property type="entry name" value="EPIMERASE-RELATED"/>
    <property type="match status" value="1"/>
</dbReference>
<accession>A0ABY2R0K3</accession>
<dbReference type="Proteomes" id="UP000309667">
    <property type="component" value="Unassembled WGS sequence"/>
</dbReference>
<reference evidence="3 4" key="1">
    <citation type="submission" date="2019-04" db="EMBL/GenBank/DDBJ databases">
        <title>Genome sequence of strain 7209-2.</title>
        <authorList>
            <person name="Gao J."/>
            <person name="Sun J."/>
        </authorList>
    </citation>
    <scope>NUCLEOTIDE SEQUENCE [LARGE SCALE GENOMIC DNA]</scope>
    <source>
        <strain evidence="3 4">7209-2</strain>
    </source>
</reference>
<gene>
    <name evidence="3" type="ORF">E9677_04815</name>
</gene>
<dbReference type="Gene3D" id="3.40.50.720">
    <property type="entry name" value="NAD(P)-binding Rossmann-like Domain"/>
    <property type="match status" value="1"/>
</dbReference>
<protein>
    <submittedName>
        <fullName evidence="3">SDR family oxidoreductase</fullName>
    </submittedName>
</protein>
<sequence length="293" mass="31638">MRVMIFGAGYSGKAIGKLLHEQGASVAGTTRSAEKGKALEDAGIRPFVFDGASLSEPLLAELAETTHLVQSIAPGSEGDPLIRLCGDAGIKALMPKLEWIAYLSTVGVYGDHHGAWVNEETELKPVSVRSVERVEAEQAWQVVAARDGLPLAILRLSGIYGPGRNTFINLANGTARRLVKKDQVFNRIRVEDIASATAFLGGPKTGGIFNVTDDLPSPPQDVVTEAARLMNMEAPPEQPFETADLTPMARSFYGENKRVSNAKIKSLGFNFRHPNYHESLVDLLGSGTWNQRG</sequence>
<keyword evidence="4" id="KW-1185">Reference proteome</keyword>
<comment type="caution">
    <text evidence="3">The sequence shown here is derived from an EMBL/GenBank/DDBJ whole genome shotgun (WGS) entry which is preliminary data.</text>
</comment>
<dbReference type="EMBL" id="STGT01000001">
    <property type="protein sequence ID" value="THV17309.1"/>
    <property type="molecule type" value="Genomic_DNA"/>
</dbReference>
<proteinExistence type="predicted"/>
<evidence type="ECO:0000259" key="2">
    <source>
        <dbReference type="Pfam" id="PF01370"/>
    </source>
</evidence>
<evidence type="ECO:0000313" key="4">
    <source>
        <dbReference type="Proteomes" id="UP000309667"/>
    </source>
</evidence>
<dbReference type="CDD" id="cd05266">
    <property type="entry name" value="SDR_a4"/>
    <property type="match status" value="1"/>
</dbReference>
<name>A0ABY2R0K3_9HYPH</name>
<dbReference type="InterPro" id="IPR036291">
    <property type="entry name" value="NAD(P)-bd_dom_sf"/>
</dbReference>
<keyword evidence="1" id="KW-0520">NAD</keyword>